<evidence type="ECO:0000313" key="2">
    <source>
        <dbReference type="Proteomes" id="UP001359559"/>
    </source>
</evidence>
<comment type="caution">
    <text evidence="1">The sequence shown here is derived from an EMBL/GenBank/DDBJ whole genome shotgun (WGS) entry which is preliminary data.</text>
</comment>
<name>A0AAN9P613_CLITE</name>
<sequence>MQSPPITSISINYLSPCIKKNQSGGASKGLEDMRHAKRGASGKLFPNLVRDVAHIHNLLFLTILKPKISGQKVNKFVGKLGFDSVHHVEAYGFLRGIWCLLRSNKNVNEPWILMENFNQVLYEHEKIGGAMANPHAIRGFVDCLG</sequence>
<dbReference type="AlphaFoldDB" id="A0AAN9P613"/>
<dbReference type="Proteomes" id="UP001359559">
    <property type="component" value="Unassembled WGS sequence"/>
</dbReference>
<reference evidence="1 2" key="1">
    <citation type="submission" date="2024-01" db="EMBL/GenBank/DDBJ databases">
        <title>The genomes of 5 underutilized Papilionoideae crops provide insights into root nodulation and disease resistance.</title>
        <authorList>
            <person name="Yuan L."/>
        </authorList>
    </citation>
    <scope>NUCLEOTIDE SEQUENCE [LARGE SCALE GENOMIC DNA]</scope>
    <source>
        <strain evidence="1">LY-2023</strain>
        <tissue evidence="1">Leaf</tissue>
    </source>
</reference>
<protein>
    <submittedName>
        <fullName evidence="1">Uncharacterized protein</fullName>
    </submittedName>
</protein>
<gene>
    <name evidence="1" type="ORF">RJT34_21780</name>
</gene>
<accession>A0AAN9P613</accession>
<evidence type="ECO:0000313" key="1">
    <source>
        <dbReference type="EMBL" id="KAK7286640.1"/>
    </source>
</evidence>
<proteinExistence type="predicted"/>
<dbReference type="EMBL" id="JAYKXN010000005">
    <property type="protein sequence ID" value="KAK7286640.1"/>
    <property type="molecule type" value="Genomic_DNA"/>
</dbReference>
<organism evidence="1 2">
    <name type="scientific">Clitoria ternatea</name>
    <name type="common">Butterfly pea</name>
    <dbReference type="NCBI Taxonomy" id="43366"/>
    <lineage>
        <taxon>Eukaryota</taxon>
        <taxon>Viridiplantae</taxon>
        <taxon>Streptophyta</taxon>
        <taxon>Embryophyta</taxon>
        <taxon>Tracheophyta</taxon>
        <taxon>Spermatophyta</taxon>
        <taxon>Magnoliopsida</taxon>
        <taxon>eudicotyledons</taxon>
        <taxon>Gunneridae</taxon>
        <taxon>Pentapetalae</taxon>
        <taxon>rosids</taxon>
        <taxon>fabids</taxon>
        <taxon>Fabales</taxon>
        <taxon>Fabaceae</taxon>
        <taxon>Papilionoideae</taxon>
        <taxon>50 kb inversion clade</taxon>
        <taxon>NPAAA clade</taxon>
        <taxon>indigoferoid/millettioid clade</taxon>
        <taxon>Phaseoleae</taxon>
        <taxon>Clitoria</taxon>
    </lineage>
</organism>
<keyword evidence="2" id="KW-1185">Reference proteome</keyword>